<dbReference type="GO" id="GO:0005524">
    <property type="term" value="F:ATP binding"/>
    <property type="evidence" value="ECO:0007669"/>
    <property type="project" value="UniProtKB-KW"/>
</dbReference>
<dbReference type="PANTHER" id="PTHR42711:SF17">
    <property type="entry name" value="ABC TRANSPORTER ATP-BINDING PROTEIN"/>
    <property type="match status" value="1"/>
</dbReference>
<keyword evidence="6" id="KW-1185">Reference proteome</keyword>
<comment type="caution">
    <text evidence="5">The sequence shown here is derived from an EMBL/GenBank/DDBJ whole genome shotgun (WGS) entry which is preliminary data.</text>
</comment>
<dbReference type="InterPro" id="IPR003593">
    <property type="entry name" value="AAA+_ATPase"/>
</dbReference>
<dbReference type="InterPro" id="IPR050763">
    <property type="entry name" value="ABC_transporter_ATP-binding"/>
</dbReference>
<organism evidence="5 6">
    <name type="scientific">Pseudomarimonas salicorniae</name>
    <dbReference type="NCBI Taxonomy" id="2933270"/>
    <lineage>
        <taxon>Bacteria</taxon>
        <taxon>Pseudomonadati</taxon>
        <taxon>Pseudomonadota</taxon>
        <taxon>Gammaproteobacteria</taxon>
        <taxon>Lysobacterales</taxon>
        <taxon>Lysobacteraceae</taxon>
        <taxon>Pseudomarimonas</taxon>
    </lineage>
</organism>
<evidence type="ECO:0000256" key="2">
    <source>
        <dbReference type="ARBA" id="ARBA00022741"/>
    </source>
</evidence>
<feature type="domain" description="ABC transporter" evidence="4">
    <location>
        <begin position="13"/>
        <end position="236"/>
    </location>
</feature>
<evidence type="ECO:0000313" key="5">
    <source>
        <dbReference type="EMBL" id="MCK7593552.1"/>
    </source>
</evidence>
<keyword evidence="2" id="KW-0547">Nucleotide-binding</keyword>
<dbReference type="SMART" id="SM00382">
    <property type="entry name" value="AAA"/>
    <property type="match status" value="1"/>
</dbReference>
<dbReference type="PROSITE" id="PS50893">
    <property type="entry name" value="ABC_TRANSPORTER_2"/>
    <property type="match status" value="1"/>
</dbReference>
<dbReference type="PROSITE" id="PS00211">
    <property type="entry name" value="ABC_TRANSPORTER_1"/>
    <property type="match status" value="1"/>
</dbReference>
<evidence type="ECO:0000256" key="3">
    <source>
        <dbReference type="ARBA" id="ARBA00022840"/>
    </source>
</evidence>
<dbReference type="InterPro" id="IPR017871">
    <property type="entry name" value="ABC_transporter-like_CS"/>
</dbReference>
<proteinExistence type="predicted"/>
<dbReference type="PANTHER" id="PTHR42711">
    <property type="entry name" value="ABC TRANSPORTER ATP-BINDING PROTEIN"/>
    <property type="match status" value="1"/>
</dbReference>
<dbReference type="InterPro" id="IPR027417">
    <property type="entry name" value="P-loop_NTPase"/>
</dbReference>
<keyword evidence="3 5" id="KW-0067">ATP-binding</keyword>
<reference evidence="5" key="1">
    <citation type="submission" date="2022-04" db="EMBL/GenBank/DDBJ databases">
        <title>Lysobacter sp. CAU 1642 isolated from sea sand.</title>
        <authorList>
            <person name="Kim W."/>
        </authorList>
    </citation>
    <scope>NUCLEOTIDE SEQUENCE</scope>
    <source>
        <strain evidence="5">CAU 1642</strain>
    </source>
</reference>
<keyword evidence="1" id="KW-0813">Transport</keyword>
<gene>
    <name evidence="5" type="ORF">M0G41_07715</name>
</gene>
<dbReference type="InterPro" id="IPR003439">
    <property type="entry name" value="ABC_transporter-like_ATP-bd"/>
</dbReference>
<evidence type="ECO:0000259" key="4">
    <source>
        <dbReference type="PROSITE" id="PS50893"/>
    </source>
</evidence>
<name>A0ABT0GGR8_9GAMM</name>
<dbReference type="EMBL" id="JALNMH010000005">
    <property type="protein sequence ID" value="MCK7593552.1"/>
    <property type="molecule type" value="Genomic_DNA"/>
</dbReference>
<protein>
    <submittedName>
        <fullName evidence="5">ABC transporter ATP-binding protein</fullName>
    </submittedName>
</protein>
<dbReference type="Gene3D" id="3.40.50.300">
    <property type="entry name" value="P-loop containing nucleotide triphosphate hydrolases"/>
    <property type="match status" value="1"/>
</dbReference>
<dbReference type="Proteomes" id="UP001431449">
    <property type="component" value="Unassembled WGS sequence"/>
</dbReference>
<accession>A0ABT0GGR8</accession>
<dbReference type="CDD" id="cd03230">
    <property type="entry name" value="ABC_DR_subfamily_A"/>
    <property type="match status" value="1"/>
</dbReference>
<dbReference type="Pfam" id="PF00005">
    <property type="entry name" value="ABC_tran"/>
    <property type="match status" value="1"/>
</dbReference>
<dbReference type="SUPFAM" id="SSF52540">
    <property type="entry name" value="P-loop containing nucleoside triphosphate hydrolases"/>
    <property type="match status" value="1"/>
</dbReference>
<evidence type="ECO:0000313" key="6">
    <source>
        <dbReference type="Proteomes" id="UP001431449"/>
    </source>
</evidence>
<evidence type="ECO:0000256" key="1">
    <source>
        <dbReference type="ARBA" id="ARBA00022448"/>
    </source>
</evidence>
<dbReference type="RefSeq" id="WP_248207269.1">
    <property type="nucleotide sequence ID" value="NZ_JALNMH010000005.1"/>
</dbReference>
<sequence>MSSNDAQGMAPLAELRGASKRYGATMALEGLDFRVGRGEIVALLGPNGAGKTTALGLLNGRLSADSGRVSLLGGDPRDWRVRQRLGVMLQEARLPDQLRVGEYLQLFASHYPEPRPIDEVLALTGLEALVSRRHDALSGGEQRRLQFALAIIGRPALLLVDEPTVGLDIEARQRFWQLIRRLRGEGLAMVLTTHYLDEADALADRIVVIGSGRVLAEGTPAGIKARAAGKRLRFRSALPLAEIAALSGLDAVKMEQGVVEARSHAPEAALRQLLMRDPQLAELEVLPLKLDDAFLVLTADAARHKEAA</sequence>